<protein>
    <submittedName>
        <fullName evidence="1">Uncharacterized protein</fullName>
    </submittedName>
</protein>
<evidence type="ECO:0000313" key="2">
    <source>
        <dbReference type="Proteomes" id="UP000030759"/>
    </source>
</evidence>
<dbReference type="Proteomes" id="UP000030759">
    <property type="component" value="Unassembled WGS sequence"/>
</dbReference>
<gene>
    <name evidence="1" type="ORF">H671_1g1317</name>
</gene>
<dbReference type="EMBL" id="KE663727">
    <property type="protein sequence ID" value="ERE90926.1"/>
    <property type="molecule type" value="Genomic_DNA"/>
</dbReference>
<proteinExistence type="predicted"/>
<name>A0A061IQT3_CRIGR</name>
<accession>A0A061IQT3</accession>
<reference evidence="2" key="1">
    <citation type="journal article" date="2013" name="Nat. Biotechnol.">
        <title>Chinese hamster genome sequenced from sorted chromosomes.</title>
        <authorList>
            <person name="Brinkrolf K."/>
            <person name="Rupp O."/>
            <person name="Laux H."/>
            <person name="Kollin F."/>
            <person name="Ernst W."/>
            <person name="Linke B."/>
            <person name="Kofler R."/>
            <person name="Romand S."/>
            <person name="Hesse F."/>
            <person name="Budach W.E."/>
            <person name="Galosy S."/>
            <person name="Muller D."/>
            <person name="Noll T."/>
            <person name="Wienberg J."/>
            <person name="Jostock T."/>
            <person name="Leonard M."/>
            <person name="Grillari J."/>
            <person name="Tauch A."/>
            <person name="Goesmann A."/>
            <person name="Helk B."/>
            <person name="Mott J.E."/>
            <person name="Puhler A."/>
            <person name="Borth N."/>
        </authorList>
    </citation>
    <scope>NUCLEOTIDE SEQUENCE [LARGE SCALE GENOMIC DNA]</scope>
    <source>
        <strain evidence="2">17A/GY</strain>
    </source>
</reference>
<evidence type="ECO:0000313" key="1">
    <source>
        <dbReference type="EMBL" id="ERE90926.1"/>
    </source>
</evidence>
<dbReference type="AlphaFoldDB" id="A0A061IQT3"/>
<organism evidence="1 2">
    <name type="scientific">Cricetulus griseus</name>
    <name type="common">Chinese hamster</name>
    <name type="synonym">Cricetulus barabensis griseus</name>
    <dbReference type="NCBI Taxonomy" id="10029"/>
    <lineage>
        <taxon>Eukaryota</taxon>
        <taxon>Metazoa</taxon>
        <taxon>Chordata</taxon>
        <taxon>Craniata</taxon>
        <taxon>Vertebrata</taxon>
        <taxon>Euteleostomi</taxon>
        <taxon>Mammalia</taxon>
        <taxon>Eutheria</taxon>
        <taxon>Euarchontoglires</taxon>
        <taxon>Glires</taxon>
        <taxon>Rodentia</taxon>
        <taxon>Myomorpha</taxon>
        <taxon>Muroidea</taxon>
        <taxon>Cricetidae</taxon>
        <taxon>Cricetinae</taxon>
        <taxon>Cricetulus</taxon>
    </lineage>
</organism>
<sequence>MEPVRRSDILLYHSVPHTFEVIPLLHQDTCFNMEGKVVESMRRDSLLHFSGCEMSSLVRSNTVWNTMMVDKAFCKSTDGGFGRSMTYSKSKSTTRISTYSSKDKALSFSQRKWSNVVNL</sequence>